<feature type="short sequence motif" description="GXSXG" evidence="4">
    <location>
        <begin position="50"/>
        <end position="54"/>
    </location>
</feature>
<organism evidence="6 7">
    <name type="scientific">Ideonella lacteola</name>
    <dbReference type="NCBI Taxonomy" id="2984193"/>
    <lineage>
        <taxon>Bacteria</taxon>
        <taxon>Pseudomonadati</taxon>
        <taxon>Pseudomonadota</taxon>
        <taxon>Betaproteobacteria</taxon>
        <taxon>Burkholderiales</taxon>
        <taxon>Sphaerotilaceae</taxon>
        <taxon>Ideonella</taxon>
    </lineage>
</organism>
<evidence type="ECO:0000256" key="3">
    <source>
        <dbReference type="ARBA" id="ARBA00023098"/>
    </source>
</evidence>
<dbReference type="EMBL" id="JBBUTG010000005">
    <property type="protein sequence ID" value="MEK8031391.1"/>
    <property type="molecule type" value="Genomic_DNA"/>
</dbReference>
<dbReference type="PANTHER" id="PTHR14226">
    <property type="entry name" value="NEUROPATHY TARGET ESTERASE/SWISS CHEESE D.MELANOGASTER"/>
    <property type="match status" value="1"/>
</dbReference>
<keyword evidence="3 4" id="KW-0443">Lipid metabolism</keyword>
<keyword evidence="7" id="KW-1185">Reference proteome</keyword>
<evidence type="ECO:0000256" key="1">
    <source>
        <dbReference type="ARBA" id="ARBA00022801"/>
    </source>
</evidence>
<dbReference type="InterPro" id="IPR002641">
    <property type="entry name" value="PNPLA_dom"/>
</dbReference>
<evidence type="ECO:0000259" key="5">
    <source>
        <dbReference type="PROSITE" id="PS51635"/>
    </source>
</evidence>
<comment type="caution">
    <text evidence="6">The sequence shown here is derived from an EMBL/GenBank/DDBJ whole genome shotgun (WGS) entry which is preliminary data.</text>
</comment>
<dbReference type="PANTHER" id="PTHR14226:SF78">
    <property type="entry name" value="SLR0060 PROTEIN"/>
    <property type="match status" value="1"/>
</dbReference>
<feature type="active site" description="Proton acceptor" evidence="4">
    <location>
        <position position="210"/>
    </location>
</feature>
<dbReference type="Proteomes" id="UP001371218">
    <property type="component" value="Unassembled WGS sequence"/>
</dbReference>
<dbReference type="Gene3D" id="3.40.1090.10">
    <property type="entry name" value="Cytosolic phospholipase A2 catalytic domain"/>
    <property type="match status" value="2"/>
</dbReference>
<protein>
    <submittedName>
        <fullName evidence="6">Patatin-like phospholipase family protein</fullName>
    </submittedName>
</protein>
<sequence length="360" mass="39195">MNWSFWRPSSRATAPLSLALQGGGAHGAFTWGVLDALLTQEDFRLHALSGASAGAMNAVVLAHGLLQGGWRGGPDAPPPSACRAARAALRSFWHALGTRLPFGWATTGEGESTSLAPAVRAALRWSQWLSPYQFNPMGLDPLRQIVEDQIDFAALRRASPVELFVATTHAATGRLRLFREHEITADALLASACLPNLHHSVLIDGQAYWDGGFSANPPVWPLVNSAHASDLMLVLLSPPTGHADPPRTAHDIRHQAQELAFHAPLMRELEWLADWRDAPSGWPASARERRLRHLRLHLVDGRAHLATLAGETRLIAHLPFLEHLRALGEAAGRRWWGEHGRLVGRSSTVDLAAVWEGVAA</sequence>
<dbReference type="Pfam" id="PF01734">
    <property type="entry name" value="Patatin"/>
    <property type="match status" value="1"/>
</dbReference>
<feature type="short sequence motif" description="GXGXXG" evidence="4">
    <location>
        <begin position="22"/>
        <end position="27"/>
    </location>
</feature>
<proteinExistence type="predicted"/>
<accession>A0ABU9BN44</accession>
<evidence type="ECO:0000256" key="2">
    <source>
        <dbReference type="ARBA" id="ARBA00022963"/>
    </source>
</evidence>
<dbReference type="InterPro" id="IPR016035">
    <property type="entry name" value="Acyl_Trfase/lysoPLipase"/>
</dbReference>
<dbReference type="InterPro" id="IPR050301">
    <property type="entry name" value="NTE"/>
</dbReference>
<reference evidence="6 7" key="1">
    <citation type="submission" date="2024-04" db="EMBL/GenBank/DDBJ databases">
        <title>Novel species of the genus Ideonella isolated from streams.</title>
        <authorList>
            <person name="Lu H."/>
        </authorList>
    </citation>
    <scope>NUCLEOTIDE SEQUENCE [LARGE SCALE GENOMIC DNA]</scope>
    <source>
        <strain evidence="6 7">DXS29W</strain>
    </source>
</reference>
<feature type="domain" description="PNPLA" evidence="5">
    <location>
        <begin position="18"/>
        <end position="223"/>
    </location>
</feature>
<evidence type="ECO:0000313" key="6">
    <source>
        <dbReference type="EMBL" id="MEK8031391.1"/>
    </source>
</evidence>
<keyword evidence="1 4" id="KW-0378">Hydrolase</keyword>
<feature type="short sequence motif" description="DGA/G" evidence="4">
    <location>
        <begin position="210"/>
        <end position="212"/>
    </location>
</feature>
<evidence type="ECO:0000256" key="4">
    <source>
        <dbReference type="PROSITE-ProRule" id="PRU01161"/>
    </source>
</evidence>
<name>A0ABU9BN44_9BURK</name>
<dbReference type="PROSITE" id="PS51635">
    <property type="entry name" value="PNPLA"/>
    <property type="match status" value="1"/>
</dbReference>
<evidence type="ECO:0000313" key="7">
    <source>
        <dbReference type="Proteomes" id="UP001371218"/>
    </source>
</evidence>
<gene>
    <name evidence="6" type="ORF">AACH06_11230</name>
</gene>
<keyword evidence="2 4" id="KW-0442">Lipid degradation</keyword>
<dbReference type="RefSeq" id="WP_341425769.1">
    <property type="nucleotide sequence ID" value="NZ_JBBUTG010000005.1"/>
</dbReference>
<dbReference type="SUPFAM" id="SSF52151">
    <property type="entry name" value="FabD/lysophospholipase-like"/>
    <property type="match status" value="1"/>
</dbReference>
<feature type="active site" description="Nucleophile" evidence="4">
    <location>
        <position position="52"/>
    </location>
</feature>